<dbReference type="GO" id="GO:0030665">
    <property type="term" value="C:clathrin-coated vesicle membrane"/>
    <property type="evidence" value="ECO:0007669"/>
    <property type="project" value="UniProtKB-SubCell"/>
</dbReference>
<keyword evidence="6 9" id="KW-0653">Protein transport</keyword>
<evidence type="ECO:0000256" key="4">
    <source>
        <dbReference type="ARBA" id="ARBA00022448"/>
    </source>
</evidence>
<dbReference type="InterPro" id="IPR011989">
    <property type="entry name" value="ARM-like"/>
</dbReference>
<dbReference type="PANTHER" id="PTHR22781">
    <property type="entry name" value="DELTA ADAPTIN-RELATED"/>
    <property type="match status" value="1"/>
</dbReference>
<name>A0A0X8HTV0_9SACH</name>
<dbReference type="GO" id="GO:0006623">
    <property type="term" value="P:protein targeting to vacuole"/>
    <property type="evidence" value="ECO:0007669"/>
    <property type="project" value="TreeGrafter"/>
</dbReference>
<dbReference type="PIRSF" id="PIRSF037092">
    <property type="entry name" value="AP3_complex_delta"/>
    <property type="match status" value="1"/>
</dbReference>
<dbReference type="EMBL" id="CP014245">
    <property type="protein sequence ID" value="AMD21351.1"/>
    <property type="molecule type" value="Genomic_DNA"/>
</dbReference>
<evidence type="ECO:0000313" key="12">
    <source>
        <dbReference type="EMBL" id="AMD21351.1"/>
    </source>
</evidence>
<dbReference type="RefSeq" id="XP_017988347.1">
    <property type="nucleotide sequence ID" value="XM_018132858.1"/>
</dbReference>
<organism evidence="12 13">
    <name type="scientific">Eremothecium sinecaudum</name>
    <dbReference type="NCBI Taxonomy" id="45286"/>
    <lineage>
        <taxon>Eukaryota</taxon>
        <taxon>Fungi</taxon>
        <taxon>Dikarya</taxon>
        <taxon>Ascomycota</taxon>
        <taxon>Saccharomycotina</taxon>
        <taxon>Saccharomycetes</taxon>
        <taxon>Saccharomycetales</taxon>
        <taxon>Saccharomycetaceae</taxon>
        <taxon>Eremothecium</taxon>
    </lineage>
</organism>
<dbReference type="FunFam" id="1.25.10.10:FF:000251">
    <property type="entry name" value="AP-3 complex subunit delta"/>
    <property type="match status" value="1"/>
</dbReference>
<evidence type="ECO:0000256" key="5">
    <source>
        <dbReference type="ARBA" id="ARBA00022737"/>
    </source>
</evidence>
<dbReference type="GO" id="GO:0030123">
    <property type="term" value="C:AP-3 adaptor complex"/>
    <property type="evidence" value="ECO:0007669"/>
    <property type="project" value="InterPro"/>
</dbReference>
<dbReference type="SUPFAM" id="SSF48371">
    <property type="entry name" value="ARM repeat"/>
    <property type="match status" value="1"/>
</dbReference>
<keyword evidence="7" id="KW-0472">Membrane</keyword>
<dbReference type="Proteomes" id="UP000243052">
    <property type="component" value="Chromosome v"/>
</dbReference>
<dbReference type="GO" id="GO:0006896">
    <property type="term" value="P:Golgi to vacuole transport"/>
    <property type="evidence" value="ECO:0007669"/>
    <property type="project" value="TreeGrafter"/>
</dbReference>
<dbReference type="PANTHER" id="PTHR22781:SF12">
    <property type="entry name" value="AP-3 COMPLEX SUBUNIT DELTA-1"/>
    <property type="match status" value="1"/>
</dbReference>
<dbReference type="InterPro" id="IPR002553">
    <property type="entry name" value="Clathrin/coatomer_adapt-like_N"/>
</dbReference>
<comment type="subunit">
    <text evidence="9">Adaptor protein complex 3 (AP-3) is a heterotetramer.</text>
</comment>
<evidence type="ECO:0000313" key="13">
    <source>
        <dbReference type="Proteomes" id="UP000243052"/>
    </source>
</evidence>
<feature type="compositionally biased region" description="Basic residues" evidence="10">
    <location>
        <begin position="877"/>
        <end position="889"/>
    </location>
</feature>
<evidence type="ECO:0000256" key="2">
    <source>
        <dbReference type="ARBA" id="ARBA00006613"/>
    </source>
</evidence>
<dbReference type="InterPro" id="IPR016024">
    <property type="entry name" value="ARM-type_fold"/>
</dbReference>
<evidence type="ECO:0000256" key="1">
    <source>
        <dbReference type="ARBA" id="ARBA00004145"/>
    </source>
</evidence>
<reference evidence="12 13" key="1">
    <citation type="submission" date="2016-01" db="EMBL/GenBank/DDBJ databases">
        <title>Genome sequence of the yeast Holleya sinecauda.</title>
        <authorList>
            <person name="Dietrich F.S."/>
        </authorList>
    </citation>
    <scope>NUCLEOTIDE SEQUENCE [LARGE SCALE GENOMIC DNA]</scope>
    <source>
        <strain evidence="12 13">ATCC 58844</strain>
    </source>
</reference>
<keyword evidence="13" id="KW-1185">Reference proteome</keyword>
<comment type="subcellular location">
    <subcellularLocation>
        <location evidence="1">Cytoplasmic vesicle</location>
        <location evidence="1">Clathrin-coated vesicle membrane</location>
        <topology evidence="1">Peripheral membrane protein</topology>
        <orientation evidence="1">Cytoplasmic side</orientation>
    </subcellularLocation>
    <subcellularLocation>
        <location evidence="9">Golgi apparatus</location>
    </subcellularLocation>
</comment>
<dbReference type="GO" id="GO:0005794">
    <property type="term" value="C:Golgi apparatus"/>
    <property type="evidence" value="ECO:0007669"/>
    <property type="project" value="UniProtKB-SubCell"/>
</dbReference>
<comment type="similarity">
    <text evidence="2 9">Belongs to the adaptor complexes large subunit family.</text>
</comment>
<comment type="function">
    <text evidence="9">Part of the AP-3 complex, an adaptor-related complex which is not clathrin-associated. The complex is associated with the Golgi region as well as more peripheral structures. It facilitates the budding of vesicles from the Golgi membrane.</text>
</comment>
<dbReference type="Pfam" id="PF01602">
    <property type="entry name" value="Adaptin_N"/>
    <property type="match status" value="1"/>
</dbReference>
<dbReference type="InterPro" id="IPR017105">
    <property type="entry name" value="AP3_complex_dsu"/>
</dbReference>
<dbReference type="STRING" id="45286.A0A0X8HTV0"/>
<gene>
    <name evidence="12" type="ORF">AW171_hschr53299</name>
</gene>
<keyword evidence="9" id="KW-0333">Golgi apparatus</keyword>
<dbReference type="GeneID" id="28724638"/>
<accession>A0A0X8HTV0</accession>
<dbReference type="GO" id="GO:0010008">
    <property type="term" value="C:endosome membrane"/>
    <property type="evidence" value="ECO:0007669"/>
    <property type="project" value="TreeGrafter"/>
</dbReference>
<evidence type="ECO:0000256" key="6">
    <source>
        <dbReference type="ARBA" id="ARBA00022927"/>
    </source>
</evidence>
<protein>
    <recommendedName>
        <fullName evidence="3 9">AP-3 complex subunit delta</fullName>
    </recommendedName>
</protein>
<evidence type="ECO:0000256" key="8">
    <source>
        <dbReference type="ARBA" id="ARBA00023329"/>
    </source>
</evidence>
<sequence>MSTLYTPTADEVKQRLRPFGLFFEKSLKDLIKGIRSHTDTPEQLHEFLINVLSECREEVKSSDFNSKTNAILKLTYLEMYGFDMAWANFHVLEVMSSNKIQQKRVGYLAASQSFHKDSDILMLATNLLKKDLKYSAKNDTVRMGIALSGLSTIVTPELARDICDDLLLMLNSAKPYIRKKAVTALFKVFLQYPEALRDNFDKFVGRLEDDDLSVVSATVSIICELSKHNPHPFIQLSPLLYQMLIKVDNNWVIIRLLKLFTNLSQVETKLRIKLLPNVLELMDSTSAISVVYESINCIIRGNMLEPDDYDTAVACLDKLHDFCSSTDPNLRYISCVLFYKIGKINPDFISNFDNLILRLLKDVDVSIRSKALELLEGVINEDNSIDAVKSLLKQLVDVDTINIDNQEFSIDIPDSYKCKMVHTICKITSMNNYVNIGDFEWYLALLSDLCVVSQDLPDKSLGNKVGEQVRNVMIKVPELRDKTIVMIAKLITTDTINKQLPGVLKECIWCLGEYSYLLENKEEIISFFVKNAKSYEPEVQQIMIPAMLKIYSNWCNGAVSIPIATVKQVTSEMVVLMESFVTSKNFEVQERASETLEFLRLCLESLSEDDSEELPLLITEVLASFFNGFELQPIIAGTQRKLQYSAKIDLDTPFLTEKELEEMITKEESFDGIQSPYDSESEDKHTPDTFLDEAPYLILSPEEQEALQERRRQERLNNPFYLNDDNNSTKKTYSLISGEEVTPEPAKTMATLTADSEHQLKPKKKKKTKVRVISDAVIVDGISDRAVDDDNSERQSISSSIRNRIALQTKNNLDSFDFSKREYEKRDEYYEPVDLQKLREKFSQQQLVDEYNGSTAEEVVIIKKKKKHSKDKEASSGKKKKKKKPKSQQKSKSAGESTGEEVSPPIVGFQ</sequence>
<dbReference type="AlphaFoldDB" id="A0A0X8HTV0"/>
<proteinExistence type="inferred from homology"/>
<evidence type="ECO:0000256" key="9">
    <source>
        <dbReference type="PIRNR" id="PIRNR037092"/>
    </source>
</evidence>
<evidence type="ECO:0000256" key="10">
    <source>
        <dbReference type="SAM" id="MobiDB-lite"/>
    </source>
</evidence>
<keyword evidence="8" id="KW-0968">Cytoplasmic vesicle</keyword>
<feature type="domain" description="Clathrin/coatomer adaptor adaptin-like N-terminal" evidence="11">
    <location>
        <begin position="52"/>
        <end position="600"/>
    </location>
</feature>
<keyword evidence="4 9" id="KW-0813">Transport</keyword>
<feature type="region of interest" description="Disordered" evidence="10">
    <location>
        <begin position="862"/>
        <end position="910"/>
    </location>
</feature>
<keyword evidence="5" id="KW-0677">Repeat</keyword>
<evidence type="ECO:0000256" key="7">
    <source>
        <dbReference type="ARBA" id="ARBA00023136"/>
    </source>
</evidence>
<evidence type="ECO:0000256" key="3">
    <source>
        <dbReference type="ARBA" id="ARBA00015717"/>
    </source>
</evidence>
<dbReference type="Gene3D" id="1.25.10.10">
    <property type="entry name" value="Leucine-rich Repeat Variant"/>
    <property type="match status" value="1"/>
</dbReference>
<evidence type="ECO:0000259" key="11">
    <source>
        <dbReference type="Pfam" id="PF01602"/>
    </source>
</evidence>
<dbReference type="OrthoDB" id="10264595at2759"/>